<accession>C9S9D1</accession>
<keyword evidence="3" id="KW-1185">Reference proteome</keyword>
<dbReference type="HOGENOM" id="CLU_950616_0_0_1"/>
<gene>
    <name evidence="2" type="ORF">VDBG_02103</name>
</gene>
<evidence type="ECO:0000256" key="1">
    <source>
        <dbReference type="SAM" id="MobiDB-lite"/>
    </source>
</evidence>
<dbReference type="PROSITE" id="PS00061">
    <property type="entry name" value="ADH_SHORT"/>
    <property type="match status" value="1"/>
</dbReference>
<organism evidence="3">
    <name type="scientific">Verticillium alfalfae (strain VaMs.102 / ATCC MYA-4576 / FGSC 10136)</name>
    <name type="common">Verticillium wilt of alfalfa</name>
    <name type="synonym">Verticillium albo-atrum</name>
    <dbReference type="NCBI Taxonomy" id="526221"/>
    <lineage>
        <taxon>Eukaryota</taxon>
        <taxon>Fungi</taxon>
        <taxon>Dikarya</taxon>
        <taxon>Ascomycota</taxon>
        <taxon>Pezizomycotina</taxon>
        <taxon>Sordariomycetes</taxon>
        <taxon>Hypocreomycetidae</taxon>
        <taxon>Glomerellales</taxon>
        <taxon>Plectosphaerellaceae</taxon>
        <taxon>Verticillium</taxon>
    </lineage>
</organism>
<name>C9S9D1_VERA1</name>
<evidence type="ECO:0000313" key="2">
    <source>
        <dbReference type="EMBL" id="EEY15994.1"/>
    </source>
</evidence>
<protein>
    <submittedName>
        <fullName evidence="2">Uncharacterized protein</fullName>
    </submittedName>
</protein>
<dbReference type="AlphaFoldDB" id="C9S9D1"/>
<dbReference type="GeneID" id="9535868"/>
<proteinExistence type="predicted"/>
<dbReference type="KEGG" id="val:VDBG_02103"/>
<dbReference type="InterPro" id="IPR036291">
    <property type="entry name" value="NAD(P)-bd_dom_sf"/>
</dbReference>
<feature type="compositionally biased region" description="Basic and acidic residues" evidence="1">
    <location>
        <begin position="47"/>
        <end position="59"/>
    </location>
</feature>
<feature type="compositionally biased region" description="Basic residues" evidence="1">
    <location>
        <begin position="118"/>
        <end position="129"/>
    </location>
</feature>
<feature type="compositionally biased region" description="Basic and acidic residues" evidence="1">
    <location>
        <begin position="89"/>
        <end position="98"/>
    </location>
</feature>
<dbReference type="eggNOG" id="KOG1205">
    <property type="taxonomic scope" value="Eukaryota"/>
</dbReference>
<dbReference type="Proteomes" id="UP000008698">
    <property type="component" value="Unassembled WGS sequence"/>
</dbReference>
<sequence>MSAQRQTTCKAAAETENQYAVPPQAGADHGRHVRHRPGAHGAPPGEQDIRRSHRPHDGASRSAPRQTRPRPPGHRAPRRDRPRLAARLDGPHHSDLPGRDGPVPERGSPARPAPRAPDHRHRHRHRRRPRCDDGRADDKLPRAAAHDAALPAAPARPRRRRPPRCPVLRHVGTGPRAAARCANYCASKAALRALVWQVRAQLRDEERQSGQDAVRVVEIVPPAVQTELHTRQGLAPIGMPLADFIDEMWVALESGEQDEILVGPAKEYAHIDDAKREAFQQLLEARRGQEDEA</sequence>
<dbReference type="EMBL" id="DS985215">
    <property type="protein sequence ID" value="EEY15994.1"/>
    <property type="molecule type" value="Genomic_DNA"/>
</dbReference>
<dbReference type="RefSeq" id="XP_003007915.1">
    <property type="nucleotide sequence ID" value="XM_003007869.1"/>
</dbReference>
<dbReference type="OrthoDB" id="37659at2759"/>
<dbReference type="Gene3D" id="3.40.50.720">
    <property type="entry name" value="NAD(P)-binding Rossmann-like Domain"/>
    <property type="match status" value="1"/>
</dbReference>
<feature type="region of interest" description="Disordered" evidence="1">
    <location>
        <begin position="1"/>
        <end position="169"/>
    </location>
</feature>
<feature type="compositionally biased region" description="Basic and acidic residues" evidence="1">
    <location>
        <begin position="130"/>
        <end position="145"/>
    </location>
</feature>
<dbReference type="SUPFAM" id="SSF51735">
    <property type="entry name" value="NAD(P)-binding Rossmann-fold domains"/>
    <property type="match status" value="1"/>
</dbReference>
<feature type="compositionally biased region" description="Basic residues" evidence="1">
    <location>
        <begin position="67"/>
        <end position="81"/>
    </location>
</feature>
<dbReference type="InterPro" id="IPR020904">
    <property type="entry name" value="Sc_DH/Rdtase_CS"/>
</dbReference>
<reference evidence="3" key="1">
    <citation type="journal article" date="2011" name="PLoS Pathog.">
        <title>Comparative genomics yields insights into niche adaptation of plant vascular wilt pathogens.</title>
        <authorList>
            <person name="Klosterman S.J."/>
            <person name="Subbarao K.V."/>
            <person name="Kang S."/>
            <person name="Veronese P."/>
            <person name="Gold S.E."/>
            <person name="Thomma B.P.H.J."/>
            <person name="Chen Z."/>
            <person name="Henrissat B."/>
            <person name="Lee Y.-H."/>
            <person name="Park J."/>
            <person name="Garcia-Pedrajas M.D."/>
            <person name="Barbara D.J."/>
            <person name="Anchieta A."/>
            <person name="de Jonge R."/>
            <person name="Santhanam P."/>
            <person name="Maruthachalam K."/>
            <person name="Atallah Z."/>
            <person name="Amyotte S.G."/>
            <person name="Paz Z."/>
            <person name="Inderbitzin P."/>
            <person name="Hayes R.J."/>
            <person name="Heiman D.I."/>
            <person name="Young S."/>
            <person name="Zeng Q."/>
            <person name="Engels R."/>
            <person name="Galagan J."/>
            <person name="Cuomo C.A."/>
            <person name="Dobinson K.F."/>
            <person name="Ma L.-J."/>
        </authorList>
    </citation>
    <scope>NUCLEOTIDE SEQUENCE [LARGE SCALE GENOMIC DNA]</scope>
    <source>
        <strain evidence="3">VaMs.102 / ATCC MYA-4576 / FGSC 10136</strain>
    </source>
</reference>
<feature type="compositionally biased region" description="Low complexity" evidence="1">
    <location>
        <begin position="146"/>
        <end position="155"/>
    </location>
</feature>
<evidence type="ECO:0000313" key="3">
    <source>
        <dbReference type="Proteomes" id="UP000008698"/>
    </source>
</evidence>